<feature type="signal peptide" evidence="1">
    <location>
        <begin position="1"/>
        <end position="19"/>
    </location>
</feature>
<comment type="caution">
    <text evidence="2">The sequence shown here is derived from an EMBL/GenBank/DDBJ whole genome shotgun (WGS) entry which is preliminary data.</text>
</comment>
<dbReference type="SUPFAM" id="SSF82171">
    <property type="entry name" value="DPP6 N-terminal domain-like"/>
    <property type="match status" value="1"/>
</dbReference>
<feature type="chain" id="PRO_5047397222" description="WD40 repeat protein" evidence="1">
    <location>
        <begin position="20"/>
        <end position="311"/>
    </location>
</feature>
<name>A0ABN0RKY7_9FLAO</name>
<gene>
    <name evidence="2" type="ORF">KLA_14593</name>
</gene>
<reference evidence="2 3" key="1">
    <citation type="journal article" date="2014" name="Genome Announc.">
        <title>Draft Genome Sequence of the Carrageenan-Degrading Bacterium Cellulophaga sp. Strain KL-A, Isolated from Decaying Marine Algae.</title>
        <authorList>
            <person name="Shan D."/>
            <person name="Ying J."/>
            <person name="Li X."/>
            <person name="Gao Z."/>
            <person name="Wei G."/>
            <person name="Shao Z."/>
        </authorList>
    </citation>
    <scope>NUCLEOTIDE SEQUENCE [LARGE SCALE GENOMIC DNA]</scope>
    <source>
        <strain evidence="2 3">KL-A</strain>
    </source>
</reference>
<dbReference type="Gene3D" id="2.120.10.30">
    <property type="entry name" value="TolB, C-terminal domain"/>
    <property type="match status" value="1"/>
</dbReference>
<evidence type="ECO:0000313" key="2">
    <source>
        <dbReference type="EMBL" id="EWH12489.1"/>
    </source>
</evidence>
<dbReference type="InterPro" id="IPR011042">
    <property type="entry name" value="6-blade_b-propeller_TolB-like"/>
</dbReference>
<protein>
    <recommendedName>
        <fullName evidence="4">WD40 repeat protein</fullName>
    </recommendedName>
</protein>
<accession>A0ABN0RKY7</accession>
<organism evidence="2 3">
    <name type="scientific">Cellulophaga geojensis KL-A</name>
    <dbReference type="NCBI Taxonomy" id="1328323"/>
    <lineage>
        <taxon>Bacteria</taxon>
        <taxon>Pseudomonadati</taxon>
        <taxon>Bacteroidota</taxon>
        <taxon>Flavobacteriia</taxon>
        <taxon>Flavobacteriales</taxon>
        <taxon>Flavobacteriaceae</taxon>
        <taxon>Cellulophaga</taxon>
    </lineage>
</organism>
<evidence type="ECO:0008006" key="4">
    <source>
        <dbReference type="Google" id="ProtNLM"/>
    </source>
</evidence>
<keyword evidence="1" id="KW-0732">Signal</keyword>
<proteinExistence type="predicted"/>
<evidence type="ECO:0000313" key="3">
    <source>
        <dbReference type="Proteomes" id="UP000019275"/>
    </source>
</evidence>
<keyword evidence="3" id="KW-1185">Reference proteome</keyword>
<dbReference type="Proteomes" id="UP000019275">
    <property type="component" value="Unassembled WGS sequence"/>
</dbReference>
<dbReference type="Pfam" id="PF07676">
    <property type="entry name" value="PD40"/>
    <property type="match status" value="2"/>
</dbReference>
<dbReference type="EMBL" id="ARZX01000022">
    <property type="protein sequence ID" value="EWH12489.1"/>
    <property type="molecule type" value="Genomic_DNA"/>
</dbReference>
<dbReference type="InterPro" id="IPR011659">
    <property type="entry name" value="WD40"/>
</dbReference>
<dbReference type="RefSeq" id="WP_034646596.1">
    <property type="nucleotide sequence ID" value="NZ_ARZX01000022.1"/>
</dbReference>
<sequence>MRKIKLLLALFLFSNLLSAQTENEITTYNKKLNQFYNVRDFCISNNGNEAYFTIQSPDGGISQIATLKKVGNKWLEPELLPFCDEFMYLEPFLTPDQNRLFFVSDRPLNNSSSQKKDFDIWYVDRDTKNNGWSNPKNLGTPVNSNLDEFYPTISSNNNLYFTMASPKGLGKDDIYFCEWKQGKYQEPVLLNKNINSDGYEFNAFISKSEDFLLFTKYNAKDGQGSGDLYISKKDKNNNWSKAKNLGLPINTKYMEYCPFYDEKNQKLYFTSKRKNIKPQEFKTVLDFKNYIKESKNGLSKIYVTKLNIIKN</sequence>
<evidence type="ECO:0000256" key="1">
    <source>
        <dbReference type="SAM" id="SignalP"/>
    </source>
</evidence>